<dbReference type="SMART" id="SM00862">
    <property type="entry name" value="Trans_reg_C"/>
    <property type="match status" value="1"/>
</dbReference>
<dbReference type="InterPro" id="IPR011990">
    <property type="entry name" value="TPR-like_helical_dom_sf"/>
</dbReference>
<evidence type="ECO:0000313" key="7">
    <source>
        <dbReference type="EMBL" id="TQJ05145.1"/>
    </source>
</evidence>
<protein>
    <submittedName>
        <fullName evidence="7">DNA-binding SARP family transcriptional activator</fullName>
    </submittedName>
</protein>
<dbReference type="PROSITE" id="PS51755">
    <property type="entry name" value="OMPR_PHOB"/>
    <property type="match status" value="1"/>
</dbReference>
<evidence type="ECO:0000256" key="1">
    <source>
        <dbReference type="ARBA" id="ARBA00005820"/>
    </source>
</evidence>
<reference evidence="7 8" key="1">
    <citation type="submission" date="2019-06" db="EMBL/GenBank/DDBJ databases">
        <title>Sequencing the genomes of 1000 actinobacteria strains.</title>
        <authorList>
            <person name="Klenk H.-P."/>
        </authorList>
    </citation>
    <scope>NUCLEOTIDE SEQUENCE [LARGE SCALE GENOMIC DNA]</scope>
    <source>
        <strain evidence="7 8">DSM 45679</strain>
    </source>
</reference>
<dbReference type="OrthoDB" id="3817100at2"/>
<dbReference type="InterPro" id="IPR001867">
    <property type="entry name" value="OmpR/PhoB-type_DNA-bd"/>
</dbReference>
<dbReference type="Gene3D" id="1.10.10.10">
    <property type="entry name" value="Winged helix-like DNA-binding domain superfamily/Winged helix DNA-binding domain"/>
    <property type="match status" value="1"/>
</dbReference>
<keyword evidence="2" id="KW-0805">Transcription regulation</keyword>
<name>A0A542DQB7_AMYCI</name>
<dbReference type="SUPFAM" id="SSF48452">
    <property type="entry name" value="TPR-like"/>
    <property type="match status" value="1"/>
</dbReference>
<feature type="domain" description="OmpR/PhoB-type" evidence="6">
    <location>
        <begin position="1"/>
        <end position="92"/>
    </location>
</feature>
<dbReference type="Pfam" id="PF03704">
    <property type="entry name" value="BTAD"/>
    <property type="match status" value="1"/>
</dbReference>
<evidence type="ECO:0000256" key="2">
    <source>
        <dbReference type="ARBA" id="ARBA00023015"/>
    </source>
</evidence>
<dbReference type="SMART" id="SM01043">
    <property type="entry name" value="BTAD"/>
    <property type="match status" value="1"/>
</dbReference>
<dbReference type="InterPro" id="IPR005158">
    <property type="entry name" value="BTAD"/>
</dbReference>
<evidence type="ECO:0000256" key="3">
    <source>
        <dbReference type="ARBA" id="ARBA00023125"/>
    </source>
</evidence>
<comment type="caution">
    <text evidence="7">The sequence shown here is derived from an EMBL/GenBank/DDBJ whole genome shotgun (WGS) entry which is preliminary data.</text>
</comment>
<dbReference type="PANTHER" id="PTHR35807:SF1">
    <property type="entry name" value="TRANSCRIPTIONAL REGULATOR REDD"/>
    <property type="match status" value="1"/>
</dbReference>
<feature type="DNA-binding region" description="OmpR/PhoB-type" evidence="5">
    <location>
        <begin position="1"/>
        <end position="92"/>
    </location>
</feature>
<evidence type="ECO:0000256" key="4">
    <source>
        <dbReference type="ARBA" id="ARBA00023163"/>
    </source>
</evidence>
<dbReference type="GO" id="GO:0003677">
    <property type="term" value="F:DNA binding"/>
    <property type="evidence" value="ECO:0007669"/>
    <property type="project" value="UniProtKB-UniRule"/>
</dbReference>
<comment type="similarity">
    <text evidence="1">Belongs to the AfsR/DnrI/RedD regulatory family.</text>
</comment>
<evidence type="ECO:0000313" key="8">
    <source>
        <dbReference type="Proteomes" id="UP000320876"/>
    </source>
</evidence>
<dbReference type="GO" id="GO:0000160">
    <property type="term" value="P:phosphorelay signal transduction system"/>
    <property type="evidence" value="ECO:0007669"/>
    <property type="project" value="InterPro"/>
</dbReference>
<proteinExistence type="inferred from homology"/>
<dbReference type="Gene3D" id="1.25.40.10">
    <property type="entry name" value="Tetratricopeptide repeat domain"/>
    <property type="match status" value="1"/>
</dbReference>
<evidence type="ECO:0000259" key="6">
    <source>
        <dbReference type="PROSITE" id="PS51755"/>
    </source>
</evidence>
<dbReference type="Pfam" id="PF00486">
    <property type="entry name" value="Trans_reg_C"/>
    <property type="match status" value="1"/>
</dbReference>
<keyword evidence="8" id="KW-1185">Reference proteome</keyword>
<dbReference type="RefSeq" id="WP_142000717.1">
    <property type="nucleotide sequence ID" value="NZ_VFML01000001.1"/>
</dbReference>
<sequence length="261" mass="29153">MQIKVLGPLAATMNGCPALPTAAKPRRIFALLALRPGQVVPVGTLIEELWGECPPRSARATLHTYIMQLRRKLGARASEVLVTQFNGYLLNIAPEQVDVHEYERLATTARRAAEAGDHRSAARLLKAALELWRGPALVDIPTGEVLEVEVTRLEESRLNVVENRIETEMHLGRHHTLLSELAMLTARHPMNENLCALYMISLFRCGRQWQALDAFTSLRTTLTGELGVEPSTRLRDLQRAILTADAELDRAENRELQQMLG</sequence>
<evidence type="ECO:0000256" key="5">
    <source>
        <dbReference type="PROSITE-ProRule" id="PRU01091"/>
    </source>
</evidence>
<dbReference type="AlphaFoldDB" id="A0A542DQB7"/>
<gene>
    <name evidence="7" type="ORF">FB471_4970</name>
</gene>
<organism evidence="7 8">
    <name type="scientific">Amycolatopsis cihanbeyliensis</name>
    <dbReference type="NCBI Taxonomy" id="1128664"/>
    <lineage>
        <taxon>Bacteria</taxon>
        <taxon>Bacillati</taxon>
        <taxon>Actinomycetota</taxon>
        <taxon>Actinomycetes</taxon>
        <taxon>Pseudonocardiales</taxon>
        <taxon>Pseudonocardiaceae</taxon>
        <taxon>Amycolatopsis</taxon>
    </lineage>
</organism>
<accession>A0A542DQB7</accession>
<dbReference type="InterPro" id="IPR051677">
    <property type="entry name" value="AfsR-DnrI-RedD_regulator"/>
</dbReference>
<dbReference type="GO" id="GO:0006355">
    <property type="term" value="P:regulation of DNA-templated transcription"/>
    <property type="evidence" value="ECO:0007669"/>
    <property type="project" value="InterPro"/>
</dbReference>
<keyword evidence="3 5" id="KW-0238">DNA-binding</keyword>
<dbReference type="SUPFAM" id="SSF46894">
    <property type="entry name" value="C-terminal effector domain of the bipartite response regulators"/>
    <property type="match status" value="1"/>
</dbReference>
<dbReference type="InterPro" id="IPR016032">
    <property type="entry name" value="Sig_transdc_resp-reg_C-effctor"/>
</dbReference>
<dbReference type="EMBL" id="VFML01000001">
    <property type="protein sequence ID" value="TQJ05145.1"/>
    <property type="molecule type" value="Genomic_DNA"/>
</dbReference>
<dbReference type="PANTHER" id="PTHR35807">
    <property type="entry name" value="TRANSCRIPTIONAL REGULATOR REDD-RELATED"/>
    <property type="match status" value="1"/>
</dbReference>
<dbReference type="InterPro" id="IPR036388">
    <property type="entry name" value="WH-like_DNA-bd_sf"/>
</dbReference>
<keyword evidence="4" id="KW-0804">Transcription</keyword>
<dbReference type="Proteomes" id="UP000320876">
    <property type="component" value="Unassembled WGS sequence"/>
</dbReference>
<dbReference type="CDD" id="cd15831">
    <property type="entry name" value="BTAD"/>
    <property type="match status" value="1"/>
</dbReference>